<keyword evidence="2" id="KW-1185">Reference proteome</keyword>
<evidence type="ECO:0000313" key="1">
    <source>
        <dbReference type="EMBL" id="KFO37277.1"/>
    </source>
</evidence>
<gene>
    <name evidence="1" type="ORF">H920_01318</name>
</gene>
<name>A0A091E1T4_FUKDA</name>
<proteinExistence type="predicted"/>
<dbReference type="EMBL" id="KN120972">
    <property type="protein sequence ID" value="KFO37277.1"/>
    <property type="molecule type" value="Genomic_DNA"/>
</dbReference>
<accession>A0A091E1T4</accession>
<evidence type="ECO:0000313" key="2">
    <source>
        <dbReference type="Proteomes" id="UP000028990"/>
    </source>
</evidence>
<sequence>MDSPAIGGVDASVVRKENVESGQVVSKEEEIGEDTTASEECATPVDMNGNEVPVVVEVVVVIFIRESSVDLGRIKVGEADVAGILLYADIFVELEGDVDFDTSTMEDVTTLGALDTVVREEPDGRLDKIQVSIGEMVILEMRGGFGGSVVPGITYVAVFSNVCLISDQLVVIALKDVNEGLSEIPKV</sequence>
<dbReference type="AlphaFoldDB" id="A0A091E1T4"/>
<reference evidence="1 2" key="1">
    <citation type="submission" date="2013-11" db="EMBL/GenBank/DDBJ databases">
        <title>The Damaraland mole rat (Fukomys damarensis) genome and evolution of African mole rats.</title>
        <authorList>
            <person name="Gladyshev V.N."/>
            <person name="Fang X."/>
        </authorList>
    </citation>
    <scope>NUCLEOTIDE SEQUENCE [LARGE SCALE GENOMIC DNA]</scope>
    <source>
        <tissue evidence="1">Liver</tissue>
    </source>
</reference>
<dbReference type="Proteomes" id="UP000028990">
    <property type="component" value="Unassembled WGS sequence"/>
</dbReference>
<protein>
    <submittedName>
        <fullName evidence="1">Uncharacterized protein</fullName>
    </submittedName>
</protein>
<organism evidence="1 2">
    <name type="scientific">Fukomys damarensis</name>
    <name type="common">Damaraland mole rat</name>
    <name type="synonym">Cryptomys damarensis</name>
    <dbReference type="NCBI Taxonomy" id="885580"/>
    <lineage>
        <taxon>Eukaryota</taxon>
        <taxon>Metazoa</taxon>
        <taxon>Chordata</taxon>
        <taxon>Craniata</taxon>
        <taxon>Vertebrata</taxon>
        <taxon>Euteleostomi</taxon>
        <taxon>Mammalia</taxon>
        <taxon>Eutheria</taxon>
        <taxon>Euarchontoglires</taxon>
        <taxon>Glires</taxon>
        <taxon>Rodentia</taxon>
        <taxon>Hystricomorpha</taxon>
        <taxon>Bathyergidae</taxon>
        <taxon>Fukomys</taxon>
    </lineage>
</organism>